<dbReference type="EMBL" id="JAVIJP010000017">
    <property type="protein sequence ID" value="KAL3641153.1"/>
    <property type="molecule type" value="Genomic_DNA"/>
</dbReference>
<sequence>MFIPVLVDKLILASNYGWLVLVDRYKGDCCLWNPVSKDIIELPFLDKCYLYRKCVLSKPPTEPDCHILFNSLSPNLQSFCKIGDVEYVHSSPKEDRLVAIASFQGKIYGVMHPGYKFVTIEFVERTIEFRPMLNNMKQPLTAPFIKRDWVLRHDNQLIGSGGELLLVIKGYVHNNYYIYDGSEYRVFRVDINRMECIELDDIGDHAILVNCYGNGYYCSSSGTNLIKPNSIYNTSYFGAHLYVYDLDDKSTVTWLPPHVANFNL</sequence>
<reference evidence="3" key="1">
    <citation type="journal article" date="2024" name="IScience">
        <title>Strigolactones Initiate the Formation of Haustorium-like Structures in Castilleja.</title>
        <authorList>
            <person name="Buerger M."/>
            <person name="Peterson D."/>
            <person name="Chory J."/>
        </authorList>
    </citation>
    <scope>NUCLEOTIDE SEQUENCE [LARGE SCALE GENOMIC DNA]</scope>
</reference>
<name>A0ABD3DG15_9LAMI</name>
<organism evidence="2 3">
    <name type="scientific">Castilleja foliolosa</name>
    <dbReference type="NCBI Taxonomy" id="1961234"/>
    <lineage>
        <taxon>Eukaryota</taxon>
        <taxon>Viridiplantae</taxon>
        <taxon>Streptophyta</taxon>
        <taxon>Embryophyta</taxon>
        <taxon>Tracheophyta</taxon>
        <taxon>Spermatophyta</taxon>
        <taxon>Magnoliopsida</taxon>
        <taxon>eudicotyledons</taxon>
        <taxon>Gunneridae</taxon>
        <taxon>Pentapetalae</taxon>
        <taxon>asterids</taxon>
        <taxon>lamiids</taxon>
        <taxon>Lamiales</taxon>
        <taxon>Orobanchaceae</taxon>
        <taxon>Pedicularideae</taxon>
        <taxon>Castillejinae</taxon>
        <taxon>Castilleja</taxon>
    </lineage>
</organism>
<dbReference type="Pfam" id="PF03478">
    <property type="entry name" value="Beta-prop_KIB1-4"/>
    <property type="match status" value="1"/>
</dbReference>
<accession>A0ABD3DG15</accession>
<keyword evidence="3" id="KW-1185">Reference proteome</keyword>
<dbReference type="AlphaFoldDB" id="A0ABD3DG15"/>
<dbReference type="PANTHER" id="PTHR40891">
    <property type="entry name" value="DUF295 DOMAIN-CONTAINING PROTEIN"/>
    <property type="match status" value="1"/>
</dbReference>
<dbReference type="Proteomes" id="UP001632038">
    <property type="component" value="Unassembled WGS sequence"/>
</dbReference>
<proteinExistence type="predicted"/>
<feature type="domain" description="KIB1-4 beta-propeller" evidence="1">
    <location>
        <begin position="8"/>
        <end position="235"/>
    </location>
</feature>
<comment type="caution">
    <text evidence="2">The sequence shown here is derived from an EMBL/GenBank/DDBJ whole genome shotgun (WGS) entry which is preliminary data.</text>
</comment>
<dbReference type="InterPro" id="IPR005174">
    <property type="entry name" value="KIB1-4_b-propeller"/>
</dbReference>
<gene>
    <name evidence="2" type="ORF">CASFOL_016121</name>
</gene>
<evidence type="ECO:0000313" key="2">
    <source>
        <dbReference type="EMBL" id="KAL3641153.1"/>
    </source>
</evidence>
<dbReference type="PANTHER" id="PTHR40891:SF1">
    <property type="entry name" value="DUF295 DOMAIN-CONTAINING PROTEIN"/>
    <property type="match status" value="1"/>
</dbReference>
<evidence type="ECO:0000313" key="3">
    <source>
        <dbReference type="Proteomes" id="UP001632038"/>
    </source>
</evidence>
<evidence type="ECO:0000259" key="1">
    <source>
        <dbReference type="Pfam" id="PF03478"/>
    </source>
</evidence>
<protein>
    <recommendedName>
        <fullName evidence="1">KIB1-4 beta-propeller domain-containing protein</fullName>
    </recommendedName>
</protein>